<evidence type="ECO:0000256" key="1">
    <source>
        <dbReference type="ARBA" id="ARBA00009947"/>
    </source>
</evidence>
<dbReference type="Proteomes" id="UP001417504">
    <property type="component" value="Unassembled WGS sequence"/>
</dbReference>
<keyword evidence="5" id="KW-1185">Reference proteome</keyword>
<dbReference type="GO" id="GO:0006334">
    <property type="term" value="P:nucleosome assembly"/>
    <property type="evidence" value="ECO:0007669"/>
    <property type="project" value="InterPro"/>
</dbReference>
<sequence length="279" mass="31983">MRLYCNYEEEAASISDEKMVDVDVNIDDEEMLDGDANIDDEEMVDANIDNEKMVNFEVWDGEFLGFLRFVRFRCFGGELNQNGALSSLLDGSKTLPEPKLGFPNLMLGNVWFGSKTGGTRLKEMLKGEVLLSQIFKFLSSLEVEDFKDVKSGTVYVKSLRCIVFGLSLRGVSALKLQSQSFFEDIKLTKTFLFSDKGTTKITGTTIKWKEGKVAEIIKEDLWPNPLKYFNNRWVDEENMDGDEDDEEFRFLERLLVVHGYWCYKRIAQMVRGLRSGISL</sequence>
<evidence type="ECO:0000256" key="2">
    <source>
        <dbReference type="ARBA" id="ARBA00023186"/>
    </source>
</evidence>
<organism evidence="4 5">
    <name type="scientific">Stephania japonica</name>
    <dbReference type="NCBI Taxonomy" id="461633"/>
    <lineage>
        <taxon>Eukaryota</taxon>
        <taxon>Viridiplantae</taxon>
        <taxon>Streptophyta</taxon>
        <taxon>Embryophyta</taxon>
        <taxon>Tracheophyta</taxon>
        <taxon>Spermatophyta</taxon>
        <taxon>Magnoliopsida</taxon>
        <taxon>Ranunculales</taxon>
        <taxon>Menispermaceae</taxon>
        <taxon>Menispermoideae</taxon>
        <taxon>Cissampelideae</taxon>
        <taxon>Stephania</taxon>
    </lineage>
</organism>
<dbReference type="InterPro" id="IPR032630">
    <property type="entry name" value="P_typ_ATPase_c"/>
</dbReference>
<dbReference type="GO" id="GO:0042393">
    <property type="term" value="F:histone binding"/>
    <property type="evidence" value="ECO:0007669"/>
    <property type="project" value="UniProtKB-ARBA"/>
</dbReference>
<gene>
    <name evidence="4" type="ORF">Sjap_022060</name>
</gene>
<protein>
    <recommendedName>
        <fullName evidence="3">P-type ATPase C-terminal domain-containing protein</fullName>
    </recommendedName>
</protein>
<comment type="caution">
    <text evidence="4">The sequence shown here is derived from an EMBL/GenBank/DDBJ whole genome shotgun (WGS) entry which is preliminary data.</text>
</comment>
<dbReference type="GO" id="GO:0000724">
    <property type="term" value="P:double-strand break repair via homologous recombination"/>
    <property type="evidence" value="ECO:0007669"/>
    <property type="project" value="UniProtKB-ARBA"/>
</dbReference>
<evidence type="ECO:0000313" key="5">
    <source>
        <dbReference type="Proteomes" id="UP001417504"/>
    </source>
</evidence>
<dbReference type="EMBL" id="JBBNAE010000009">
    <property type="protein sequence ID" value="KAK9096563.1"/>
    <property type="molecule type" value="Genomic_DNA"/>
</dbReference>
<dbReference type="Gene3D" id="3.30.1120.90">
    <property type="entry name" value="Nucleosome assembly protein"/>
    <property type="match status" value="1"/>
</dbReference>
<reference evidence="4 5" key="1">
    <citation type="submission" date="2024-01" db="EMBL/GenBank/DDBJ databases">
        <title>Genome assemblies of Stephania.</title>
        <authorList>
            <person name="Yang L."/>
        </authorList>
    </citation>
    <scope>NUCLEOTIDE SEQUENCE [LARGE SCALE GENOMIC DNA]</scope>
    <source>
        <strain evidence="4">QJT</strain>
        <tissue evidence="4">Leaf</tissue>
    </source>
</reference>
<feature type="domain" description="P-type ATPase C-terminal" evidence="3">
    <location>
        <begin position="247"/>
        <end position="271"/>
    </location>
</feature>
<evidence type="ECO:0000313" key="4">
    <source>
        <dbReference type="EMBL" id="KAK9096563.1"/>
    </source>
</evidence>
<dbReference type="GO" id="GO:0005634">
    <property type="term" value="C:nucleus"/>
    <property type="evidence" value="ECO:0007669"/>
    <property type="project" value="InterPro"/>
</dbReference>
<keyword evidence="2" id="KW-0143">Chaperone</keyword>
<dbReference type="InterPro" id="IPR037231">
    <property type="entry name" value="NAP-like_sf"/>
</dbReference>
<dbReference type="InterPro" id="IPR002164">
    <property type="entry name" value="NAP_family"/>
</dbReference>
<dbReference type="PANTHER" id="PTHR11875">
    <property type="entry name" value="TESTIS-SPECIFIC Y-ENCODED PROTEIN"/>
    <property type="match status" value="1"/>
</dbReference>
<dbReference type="SUPFAM" id="SSF143113">
    <property type="entry name" value="NAP-like"/>
    <property type="match status" value="1"/>
</dbReference>
<dbReference type="AlphaFoldDB" id="A0AAP0EVE2"/>
<comment type="similarity">
    <text evidence="1">Belongs to the nucleosome assembly protein (NAP) family.</text>
</comment>
<proteinExistence type="inferred from homology"/>
<dbReference type="Pfam" id="PF16212">
    <property type="entry name" value="PhoLip_ATPase_C"/>
    <property type="match status" value="1"/>
</dbReference>
<accession>A0AAP0EVE2</accession>
<evidence type="ECO:0000259" key="3">
    <source>
        <dbReference type="Pfam" id="PF16212"/>
    </source>
</evidence>
<name>A0AAP0EVE2_9MAGN</name>